<comment type="caution">
    <text evidence="4">The sequence shown here is derived from an EMBL/GenBank/DDBJ whole genome shotgun (WGS) entry which is preliminary data.</text>
</comment>
<dbReference type="AlphaFoldDB" id="A0AAV5CYX8"/>
<name>A0AAV5CYX8_ELECO</name>
<dbReference type="SUPFAM" id="SSF49723">
    <property type="entry name" value="Lipase/lipooxygenase domain (PLAT/LH2 domain)"/>
    <property type="match status" value="1"/>
</dbReference>
<dbReference type="Pfam" id="PF06232">
    <property type="entry name" value="ATS3"/>
    <property type="match status" value="1"/>
</dbReference>
<reference evidence="4" key="2">
    <citation type="submission" date="2021-12" db="EMBL/GenBank/DDBJ databases">
        <title>Resequencing data analysis of finger millet.</title>
        <authorList>
            <person name="Hatakeyama M."/>
            <person name="Aluri S."/>
            <person name="Balachadran M.T."/>
            <person name="Sivarajan S.R."/>
            <person name="Poveda L."/>
            <person name="Shimizu-Inatsugi R."/>
            <person name="Schlapbach R."/>
            <person name="Sreeman S.M."/>
            <person name="Shimizu K.K."/>
        </authorList>
    </citation>
    <scope>NUCLEOTIDE SEQUENCE</scope>
</reference>
<feature type="signal peptide" evidence="2">
    <location>
        <begin position="1"/>
        <end position="24"/>
    </location>
</feature>
<dbReference type="InterPro" id="IPR001024">
    <property type="entry name" value="PLAT/LH2_dom"/>
</dbReference>
<accession>A0AAV5CYX8</accession>
<feature type="domain" description="PLAT" evidence="3">
    <location>
        <begin position="27"/>
        <end position="153"/>
    </location>
</feature>
<evidence type="ECO:0000256" key="1">
    <source>
        <dbReference type="PROSITE-ProRule" id="PRU00152"/>
    </source>
</evidence>
<evidence type="ECO:0000313" key="5">
    <source>
        <dbReference type="Proteomes" id="UP001054889"/>
    </source>
</evidence>
<keyword evidence="5" id="KW-1185">Reference proteome</keyword>
<sequence length="155" mass="16947">MLKSLIALTCLLALAYYAATPASAATCTYEILVKTGDRNNAGTDSRISLLVSGRTGPALDIPSLKAWGGQQSRNYFERGHLDTFRGTGPCITVTPCRMQLTSSGTGNKPGWYVSYVQVNLVRQLAPDTVLRRWNLEQWLAPPRPLSAVRNDCSFP</sequence>
<dbReference type="PANTHER" id="PTHR31718">
    <property type="entry name" value="PLAT DOMAIN-CONTAINING PROTEIN"/>
    <property type="match status" value="1"/>
</dbReference>
<dbReference type="InterPro" id="IPR010417">
    <property type="entry name" value="Embryo-specific_ATS3"/>
</dbReference>
<reference evidence="4" key="1">
    <citation type="journal article" date="2018" name="DNA Res.">
        <title>Multiple hybrid de novo genome assembly of finger millet, an orphan allotetraploid crop.</title>
        <authorList>
            <person name="Hatakeyama M."/>
            <person name="Aluri S."/>
            <person name="Balachadran M.T."/>
            <person name="Sivarajan S.R."/>
            <person name="Patrignani A."/>
            <person name="Gruter S."/>
            <person name="Poveda L."/>
            <person name="Shimizu-Inatsugi R."/>
            <person name="Baeten J."/>
            <person name="Francoijs K.J."/>
            <person name="Nataraja K.N."/>
            <person name="Reddy Y.A.N."/>
            <person name="Phadnis S."/>
            <person name="Ravikumar R.L."/>
            <person name="Schlapbach R."/>
            <person name="Sreeman S.M."/>
            <person name="Shimizu K.K."/>
        </authorList>
    </citation>
    <scope>NUCLEOTIDE SEQUENCE</scope>
</reference>
<dbReference type="PANTHER" id="PTHR31718:SF64">
    <property type="entry name" value="OS10G0361900 PROTEIN"/>
    <property type="match status" value="1"/>
</dbReference>
<evidence type="ECO:0000259" key="3">
    <source>
        <dbReference type="PROSITE" id="PS50095"/>
    </source>
</evidence>
<dbReference type="Gene3D" id="2.60.60.20">
    <property type="entry name" value="PLAT/LH2 domain"/>
    <property type="match status" value="1"/>
</dbReference>
<dbReference type="InterPro" id="IPR036392">
    <property type="entry name" value="PLAT/LH2_dom_sf"/>
</dbReference>
<evidence type="ECO:0000313" key="4">
    <source>
        <dbReference type="EMBL" id="GJN03098.1"/>
    </source>
</evidence>
<feature type="chain" id="PRO_5043943842" description="PLAT domain-containing protein" evidence="2">
    <location>
        <begin position="25"/>
        <end position="155"/>
    </location>
</feature>
<comment type="caution">
    <text evidence="1">Lacks conserved residue(s) required for the propagation of feature annotation.</text>
</comment>
<gene>
    <name evidence="4" type="primary">ga20507</name>
    <name evidence="4" type="ORF">PR202_ga20507</name>
</gene>
<evidence type="ECO:0000256" key="2">
    <source>
        <dbReference type="SAM" id="SignalP"/>
    </source>
</evidence>
<dbReference type="PROSITE" id="PS50095">
    <property type="entry name" value="PLAT"/>
    <property type="match status" value="1"/>
</dbReference>
<protein>
    <recommendedName>
        <fullName evidence="3">PLAT domain-containing protein</fullName>
    </recommendedName>
</protein>
<proteinExistence type="predicted"/>
<dbReference type="EMBL" id="BQKI01000009">
    <property type="protein sequence ID" value="GJN03098.1"/>
    <property type="molecule type" value="Genomic_DNA"/>
</dbReference>
<keyword evidence="2" id="KW-0732">Signal</keyword>
<organism evidence="4 5">
    <name type="scientific">Eleusine coracana subsp. coracana</name>
    <dbReference type="NCBI Taxonomy" id="191504"/>
    <lineage>
        <taxon>Eukaryota</taxon>
        <taxon>Viridiplantae</taxon>
        <taxon>Streptophyta</taxon>
        <taxon>Embryophyta</taxon>
        <taxon>Tracheophyta</taxon>
        <taxon>Spermatophyta</taxon>
        <taxon>Magnoliopsida</taxon>
        <taxon>Liliopsida</taxon>
        <taxon>Poales</taxon>
        <taxon>Poaceae</taxon>
        <taxon>PACMAD clade</taxon>
        <taxon>Chloridoideae</taxon>
        <taxon>Cynodonteae</taxon>
        <taxon>Eleusininae</taxon>
        <taxon>Eleusine</taxon>
    </lineage>
</organism>
<dbReference type="Proteomes" id="UP001054889">
    <property type="component" value="Unassembled WGS sequence"/>
</dbReference>